<reference evidence="8" key="1">
    <citation type="journal article" date="2019" name="Int. J. Syst. Evol. Microbiol.">
        <title>The Global Catalogue of Microorganisms (GCM) 10K type strain sequencing project: providing services to taxonomists for standard genome sequencing and annotation.</title>
        <authorList>
            <consortium name="The Broad Institute Genomics Platform"/>
            <consortium name="The Broad Institute Genome Sequencing Center for Infectious Disease"/>
            <person name="Wu L."/>
            <person name="Ma J."/>
        </authorList>
    </citation>
    <scope>NUCLEOTIDE SEQUENCE [LARGE SCALE GENOMIC DNA]</scope>
    <source>
        <strain evidence="8">CCUG 57942</strain>
    </source>
</reference>
<organism evidence="7 8">
    <name type="scientific">Rubritalea tangerina</name>
    <dbReference type="NCBI Taxonomy" id="430798"/>
    <lineage>
        <taxon>Bacteria</taxon>
        <taxon>Pseudomonadati</taxon>
        <taxon>Verrucomicrobiota</taxon>
        <taxon>Verrucomicrobiia</taxon>
        <taxon>Verrucomicrobiales</taxon>
        <taxon>Rubritaleaceae</taxon>
        <taxon>Rubritalea</taxon>
    </lineage>
</organism>
<evidence type="ECO:0000313" key="7">
    <source>
        <dbReference type="EMBL" id="MFD2160202.1"/>
    </source>
</evidence>
<dbReference type="Proteomes" id="UP001597389">
    <property type="component" value="Unassembled WGS sequence"/>
</dbReference>
<dbReference type="Gene3D" id="3.40.720.10">
    <property type="entry name" value="Alkaline Phosphatase, subunit A"/>
    <property type="match status" value="1"/>
</dbReference>
<dbReference type="Gene3D" id="3.30.1120.10">
    <property type="match status" value="1"/>
</dbReference>
<feature type="domain" description="Sulfatase N-terminal" evidence="6">
    <location>
        <begin position="20"/>
        <end position="340"/>
    </location>
</feature>
<sequence length="484" mass="54059">MKLSLITLTLTTLAAVATPPNIMVIVADDLGYGDLGITKHPKIKTPHLDALANQGALFHHFYSPAQVCSPSRAAMITGRMPHRMGIYSFIGGSSGNLTHIPKSETTLPQLLKKQGYQTAIVGKWHNSLNDIQAKNPAIPSMSHYGFDYWFCSDDNAKILNKPNWRRNGKNEGVRRDLAANVVADETIHWLTNKRKPNTPFIQFVHFYEPHWRIEAPKPLVDSYLENATNNKNEAIYFAAVSNVDKQIGRILTCLDKLNLADNTAVFFSSDHGPAKLGKGHSSDRSYGTAAPYRGNKYGLWDGSIHVPGIVRWPLQIQAGHEVHTPAGSIDWFPTILAMTNTPLPKKLEIDGANHLPLLLGKPFSRNKPLQWHHYNTNVKNAPNPNAVMRKGDFIICGFYDPSTQLAKASWKEAHLSKVKTGKLTRFSLYNLKSDPKQKHDISGQHPQLFSQLKKQLIKAHLTMQKQAIGWKGTQTITQHPDPTH</sequence>
<keyword evidence="5" id="KW-0732">Signal</keyword>
<dbReference type="PROSITE" id="PS00149">
    <property type="entry name" value="SULFATASE_2"/>
    <property type="match status" value="1"/>
</dbReference>
<name>A0ABW4ZEE3_9BACT</name>
<keyword evidence="2" id="KW-0479">Metal-binding</keyword>
<dbReference type="InterPro" id="IPR024607">
    <property type="entry name" value="Sulfatase_CS"/>
</dbReference>
<gene>
    <name evidence="7" type="ORF">ACFSW8_14965</name>
</gene>
<protein>
    <submittedName>
        <fullName evidence="7">Sulfatase</fullName>
    </submittedName>
</protein>
<evidence type="ECO:0000256" key="1">
    <source>
        <dbReference type="ARBA" id="ARBA00008779"/>
    </source>
</evidence>
<evidence type="ECO:0000256" key="2">
    <source>
        <dbReference type="ARBA" id="ARBA00022723"/>
    </source>
</evidence>
<proteinExistence type="inferred from homology"/>
<dbReference type="Pfam" id="PF00884">
    <property type="entry name" value="Sulfatase"/>
    <property type="match status" value="1"/>
</dbReference>
<keyword evidence="4" id="KW-0106">Calcium</keyword>
<keyword evidence="3" id="KW-0378">Hydrolase</keyword>
<comment type="similarity">
    <text evidence="1">Belongs to the sulfatase family.</text>
</comment>
<comment type="caution">
    <text evidence="7">The sequence shown here is derived from an EMBL/GenBank/DDBJ whole genome shotgun (WGS) entry which is preliminary data.</text>
</comment>
<keyword evidence="8" id="KW-1185">Reference proteome</keyword>
<dbReference type="PANTHER" id="PTHR42693">
    <property type="entry name" value="ARYLSULFATASE FAMILY MEMBER"/>
    <property type="match status" value="1"/>
</dbReference>
<accession>A0ABW4ZEE3</accession>
<evidence type="ECO:0000256" key="4">
    <source>
        <dbReference type="ARBA" id="ARBA00022837"/>
    </source>
</evidence>
<dbReference type="EMBL" id="JBHUJB010000073">
    <property type="protein sequence ID" value="MFD2160202.1"/>
    <property type="molecule type" value="Genomic_DNA"/>
</dbReference>
<feature type="chain" id="PRO_5045182949" evidence="5">
    <location>
        <begin position="18"/>
        <end position="484"/>
    </location>
</feature>
<dbReference type="PANTHER" id="PTHR42693:SF53">
    <property type="entry name" value="ENDO-4-O-SULFATASE"/>
    <property type="match status" value="1"/>
</dbReference>
<evidence type="ECO:0000313" key="8">
    <source>
        <dbReference type="Proteomes" id="UP001597389"/>
    </source>
</evidence>
<dbReference type="SUPFAM" id="SSF53649">
    <property type="entry name" value="Alkaline phosphatase-like"/>
    <property type="match status" value="1"/>
</dbReference>
<dbReference type="InterPro" id="IPR017850">
    <property type="entry name" value="Alkaline_phosphatase_core_sf"/>
</dbReference>
<dbReference type="InterPro" id="IPR000917">
    <property type="entry name" value="Sulfatase_N"/>
</dbReference>
<dbReference type="RefSeq" id="WP_377086941.1">
    <property type="nucleotide sequence ID" value="NZ_JBHSJL010000014.1"/>
</dbReference>
<evidence type="ECO:0000259" key="6">
    <source>
        <dbReference type="Pfam" id="PF00884"/>
    </source>
</evidence>
<dbReference type="InterPro" id="IPR050738">
    <property type="entry name" value="Sulfatase"/>
</dbReference>
<evidence type="ECO:0000256" key="3">
    <source>
        <dbReference type="ARBA" id="ARBA00022801"/>
    </source>
</evidence>
<feature type="signal peptide" evidence="5">
    <location>
        <begin position="1"/>
        <end position="17"/>
    </location>
</feature>
<evidence type="ECO:0000256" key="5">
    <source>
        <dbReference type="SAM" id="SignalP"/>
    </source>
</evidence>